<gene>
    <name evidence="1" type="ORF">UT08_C0020G0006</name>
</gene>
<evidence type="ECO:0000313" key="1">
    <source>
        <dbReference type="EMBL" id="KKQ84257.1"/>
    </source>
</evidence>
<dbReference type="AlphaFoldDB" id="A0A0G0KZT3"/>
<dbReference type="Proteomes" id="UP000034081">
    <property type="component" value="Unassembled WGS sequence"/>
</dbReference>
<proteinExistence type="predicted"/>
<comment type="caution">
    <text evidence="1">The sequence shown here is derived from an EMBL/GenBank/DDBJ whole genome shotgun (WGS) entry which is preliminary data.</text>
</comment>
<dbReference type="EMBL" id="LBVL01000020">
    <property type="protein sequence ID" value="KKQ84257.1"/>
    <property type="molecule type" value="Genomic_DNA"/>
</dbReference>
<reference evidence="1 2" key="1">
    <citation type="journal article" date="2015" name="Nature">
        <title>rRNA introns, odd ribosomes, and small enigmatic genomes across a large radiation of phyla.</title>
        <authorList>
            <person name="Brown C.T."/>
            <person name="Hug L.A."/>
            <person name="Thomas B.C."/>
            <person name="Sharon I."/>
            <person name="Castelle C.J."/>
            <person name="Singh A."/>
            <person name="Wilkins M.J."/>
            <person name="Williams K.H."/>
            <person name="Banfield J.F."/>
        </authorList>
    </citation>
    <scope>NUCLEOTIDE SEQUENCE [LARGE SCALE GENOMIC DNA]</scope>
</reference>
<name>A0A0G0KZT3_9BACT</name>
<dbReference type="STRING" id="1618570.UT08_C0020G0006"/>
<sequence>MKFDRIGLRPNPEFRKKPTLLPWQVSLLIILTFAAGAACKIDLNGGNRNADSADALRNSVGTLIVEMGTLAQEKNELLEEKAHATMTAAVATIQSIDATNTAQASTPFNPGELHGDIYIFTPEPPGSN</sequence>
<organism evidence="1 2">
    <name type="scientific">Candidatus Woesebacteria bacterium GW2011_GWB1_38_8</name>
    <dbReference type="NCBI Taxonomy" id="1618570"/>
    <lineage>
        <taxon>Bacteria</taxon>
        <taxon>Candidatus Woeseibacteriota</taxon>
    </lineage>
</organism>
<accession>A0A0G0KZT3</accession>
<evidence type="ECO:0000313" key="2">
    <source>
        <dbReference type="Proteomes" id="UP000034081"/>
    </source>
</evidence>
<protein>
    <submittedName>
        <fullName evidence="1">Uncharacterized protein</fullName>
    </submittedName>
</protein>